<keyword evidence="3" id="KW-1185">Reference proteome</keyword>
<dbReference type="Gene3D" id="2.40.50.1020">
    <property type="entry name" value="LytTr DNA-binding domain"/>
    <property type="match status" value="1"/>
</dbReference>
<name>A0A7W5ZL95_9BACT</name>
<evidence type="ECO:0000313" key="3">
    <source>
        <dbReference type="Proteomes" id="UP000541352"/>
    </source>
</evidence>
<dbReference type="RefSeq" id="WP_183974771.1">
    <property type="nucleotide sequence ID" value="NZ_JACIBY010000005.1"/>
</dbReference>
<gene>
    <name evidence="2" type="ORF">FHS57_002949</name>
</gene>
<reference evidence="2 3" key="1">
    <citation type="submission" date="2020-08" db="EMBL/GenBank/DDBJ databases">
        <title>Genomic Encyclopedia of Type Strains, Phase IV (KMG-IV): sequencing the most valuable type-strain genomes for metagenomic binning, comparative biology and taxonomic classification.</title>
        <authorList>
            <person name="Goeker M."/>
        </authorList>
    </citation>
    <scope>NUCLEOTIDE SEQUENCE [LARGE SCALE GENOMIC DNA]</scope>
    <source>
        <strain evidence="2 3">DSM 17976</strain>
    </source>
</reference>
<sequence length="104" mass="11984">MITQPNSQRPLFKIGTYQFPPEQIVLLAGDRNYTKAILLDGSVWLSSKTLSVYEAEALALGFIRAHKSFIINKIHIKKITNNYVLLDHYLAPIPLSRRRRSKFK</sequence>
<evidence type="ECO:0000313" key="2">
    <source>
        <dbReference type="EMBL" id="MBB3838943.1"/>
    </source>
</evidence>
<dbReference type="EMBL" id="JACIBY010000005">
    <property type="protein sequence ID" value="MBB3838943.1"/>
    <property type="molecule type" value="Genomic_DNA"/>
</dbReference>
<dbReference type="PROSITE" id="PS50930">
    <property type="entry name" value="HTH_LYTTR"/>
    <property type="match status" value="1"/>
</dbReference>
<protein>
    <submittedName>
        <fullName evidence="2">DNA-binding LytR/AlgR family response regulator</fullName>
    </submittedName>
</protein>
<dbReference type="SMART" id="SM00850">
    <property type="entry name" value="LytTR"/>
    <property type="match status" value="1"/>
</dbReference>
<dbReference type="Pfam" id="PF04397">
    <property type="entry name" value="LytTR"/>
    <property type="match status" value="1"/>
</dbReference>
<organism evidence="2 3">
    <name type="scientific">Runella defluvii</name>
    <dbReference type="NCBI Taxonomy" id="370973"/>
    <lineage>
        <taxon>Bacteria</taxon>
        <taxon>Pseudomonadati</taxon>
        <taxon>Bacteroidota</taxon>
        <taxon>Cytophagia</taxon>
        <taxon>Cytophagales</taxon>
        <taxon>Spirosomataceae</taxon>
        <taxon>Runella</taxon>
    </lineage>
</organism>
<comment type="caution">
    <text evidence="2">The sequence shown here is derived from an EMBL/GenBank/DDBJ whole genome shotgun (WGS) entry which is preliminary data.</text>
</comment>
<feature type="domain" description="HTH LytTR-type" evidence="1">
    <location>
        <begin position="13"/>
        <end position="104"/>
    </location>
</feature>
<dbReference type="AlphaFoldDB" id="A0A7W5ZL95"/>
<dbReference type="GO" id="GO:0003677">
    <property type="term" value="F:DNA binding"/>
    <property type="evidence" value="ECO:0007669"/>
    <property type="project" value="UniProtKB-KW"/>
</dbReference>
<evidence type="ECO:0000259" key="1">
    <source>
        <dbReference type="PROSITE" id="PS50930"/>
    </source>
</evidence>
<keyword evidence="2" id="KW-0238">DNA-binding</keyword>
<dbReference type="InterPro" id="IPR007492">
    <property type="entry name" value="LytTR_DNA-bd_dom"/>
</dbReference>
<proteinExistence type="predicted"/>
<accession>A0A7W5ZL95</accession>
<dbReference type="Proteomes" id="UP000541352">
    <property type="component" value="Unassembled WGS sequence"/>
</dbReference>